<name>A0AAV7KMG5_PLEWA</name>
<keyword evidence="6" id="KW-0732">Signal</keyword>
<evidence type="ECO:0000256" key="11">
    <source>
        <dbReference type="ARBA" id="ARBA00023180"/>
    </source>
</evidence>
<dbReference type="InterPro" id="IPR000068">
    <property type="entry name" value="GPCR_3_Ca_sens_rcpt-rel"/>
</dbReference>
<organism evidence="15 16">
    <name type="scientific">Pleurodeles waltl</name>
    <name type="common">Iberian ribbed newt</name>
    <dbReference type="NCBI Taxonomy" id="8319"/>
    <lineage>
        <taxon>Eukaryota</taxon>
        <taxon>Metazoa</taxon>
        <taxon>Chordata</taxon>
        <taxon>Craniata</taxon>
        <taxon>Vertebrata</taxon>
        <taxon>Euteleostomi</taxon>
        <taxon>Amphibia</taxon>
        <taxon>Batrachia</taxon>
        <taxon>Caudata</taxon>
        <taxon>Salamandroidea</taxon>
        <taxon>Salamandridae</taxon>
        <taxon>Pleurodelinae</taxon>
        <taxon>Pleurodeles</taxon>
    </lineage>
</organism>
<reference evidence="15" key="1">
    <citation type="journal article" date="2022" name="bioRxiv">
        <title>Sequencing and chromosome-scale assembly of the giantPleurodeles waltlgenome.</title>
        <authorList>
            <person name="Brown T."/>
            <person name="Elewa A."/>
            <person name="Iarovenko S."/>
            <person name="Subramanian E."/>
            <person name="Araus A.J."/>
            <person name="Petzold A."/>
            <person name="Susuki M."/>
            <person name="Suzuki K.-i.T."/>
            <person name="Hayashi T."/>
            <person name="Toyoda A."/>
            <person name="Oliveira C."/>
            <person name="Osipova E."/>
            <person name="Leigh N.D."/>
            <person name="Simon A."/>
            <person name="Yun M.H."/>
        </authorList>
    </citation>
    <scope>NUCLEOTIDE SEQUENCE</scope>
    <source>
        <strain evidence="15">20211129_DDA</strain>
        <tissue evidence="15">Liver</tissue>
    </source>
</reference>
<dbReference type="EMBL" id="JANPWB010000016">
    <property type="protein sequence ID" value="KAJ1080366.1"/>
    <property type="molecule type" value="Genomic_DNA"/>
</dbReference>
<evidence type="ECO:0000313" key="16">
    <source>
        <dbReference type="Proteomes" id="UP001066276"/>
    </source>
</evidence>
<keyword evidence="11" id="KW-0325">Glycoprotein</keyword>
<dbReference type="GO" id="GO:0046872">
    <property type="term" value="F:metal ion binding"/>
    <property type="evidence" value="ECO:0007669"/>
    <property type="project" value="UniProtKB-KW"/>
</dbReference>
<dbReference type="InterPro" id="IPR027806">
    <property type="entry name" value="HARBI1_dom"/>
</dbReference>
<evidence type="ECO:0000256" key="7">
    <source>
        <dbReference type="ARBA" id="ARBA00022989"/>
    </source>
</evidence>
<sequence>MVQCEPCRFGFQNYQWIQAMIFAIEEINNNPEILPNITLGFQIYDSCTMLQRSLKGTLWILAGQEEPIPNYRCQRSLPPAAIIGDSLSTRSILLARILGLYKYPQISYFSTSPLLNDRNQFPSFFRTIPSDDFQSHGLAQLLIHFGWTWVGILAADDDYGQQGSQIVQQEIIKAGACVAFTEKILPSRADKNAVNIVKVIKSSTAKAIVIFSSNVYLVPLLDEVLRQNVTGMTWIASEAWATYSLLSIEKYFEIVVGTIGFAIHSGDMMGFQEYFVSIHPSTSPGDTFVRNFWEEAFGCQWTNEENPLMIKDNKTKVCTGSEDLNNPLINNMMDFRLTYNIYNAVYATALALEDLRKCRQNGGPFHHGTCADISDFHSWQLLHYVKKVRLQREDKKAFFDEHGNPPARYDIVNWQRGPVGTIKHVKVGSYDSSAPLGKTLNINGSAVQWITGKKQLIVDFASILNSVYIGGGTDTVGEDTGGVCMAVVEASASKVCVLLDVVMMLVVDDGVVHAGVSVDGTGREVEEEEQEGDTVEIVDVGDSGYPNLSWLLTPLRNARTRAEERYNEAHGRTRRIIERTFGLLKARFRCLHLTGGSLCYSPKKVCQIIVACCMLHNLALRHRVPFLQEEEAGDAHVAAVDPVDSEDEEVEDEDVDNRTAVIRQYFQ</sequence>
<gene>
    <name evidence="15" type="ORF">NDU88_000583</name>
</gene>
<dbReference type="GO" id="GO:0004930">
    <property type="term" value="F:G protein-coupled receptor activity"/>
    <property type="evidence" value="ECO:0007669"/>
    <property type="project" value="UniProtKB-KW"/>
</dbReference>
<keyword evidence="8" id="KW-0297">G-protein coupled receptor</keyword>
<dbReference type="FunFam" id="3.40.50.2300:FF:000016">
    <property type="entry name" value="Taste 1 receptor member 2"/>
    <property type="match status" value="1"/>
</dbReference>
<keyword evidence="3" id="KW-1003">Cell membrane</keyword>
<evidence type="ECO:0000256" key="3">
    <source>
        <dbReference type="ARBA" id="ARBA00022475"/>
    </source>
</evidence>
<dbReference type="FunFam" id="3.40.50.2300:FF:000728">
    <property type="entry name" value="Uncharacterized protein"/>
    <property type="match status" value="1"/>
</dbReference>
<evidence type="ECO:0000256" key="12">
    <source>
        <dbReference type="ARBA" id="ARBA00023224"/>
    </source>
</evidence>
<dbReference type="PRINTS" id="PR00592">
    <property type="entry name" value="CASENSINGR"/>
</dbReference>
<feature type="domain" description="Receptor ligand binding region" evidence="13">
    <location>
        <begin position="18"/>
        <end position="416"/>
    </location>
</feature>
<protein>
    <recommendedName>
        <fullName evidence="17">Receptor ligand binding region domain-containing protein</fullName>
    </recommendedName>
</protein>
<dbReference type="SUPFAM" id="SSF53822">
    <property type="entry name" value="Periplasmic binding protein-like I"/>
    <property type="match status" value="1"/>
</dbReference>
<evidence type="ECO:0000256" key="10">
    <source>
        <dbReference type="ARBA" id="ARBA00023170"/>
    </source>
</evidence>
<evidence type="ECO:0008006" key="17">
    <source>
        <dbReference type="Google" id="ProtNLM"/>
    </source>
</evidence>
<dbReference type="PANTHER" id="PTHR24061">
    <property type="entry name" value="CALCIUM-SENSING RECEPTOR-RELATED"/>
    <property type="match status" value="1"/>
</dbReference>
<keyword evidence="7" id="KW-1133">Transmembrane helix</keyword>
<dbReference type="InterPro" id="IPR001828">
    <property type="entry name" value="ANF_lig-bd_rcpt"/>
</dbReference>
<dbReference type="PANTHER" id="PTHR24061:SF599">
    <property type="entry name" value="G-PROTEIN COUPLED RECEPTORS FAMILY 3 PROFILE DOMAIN-CONTAINING PROTEIN"/>
    <property type="match status" value="1"/>
</dbReference>
<proteinExistence type="predicted"/>
<evidence type="ECO:0000256" key="5">
    <source>
        <dbReference type="ARBA" id="ARBA00022723"/>
    </source>
</evidence>
<keyword evidence="10" id="KW-0675">Receptor</keyword>
<feature type="domain" description="DDE Tnp4" evidence="14">
    <location>
        <begin position="540"/>
        <end position="617"/>
    </location>
</feature>
<evidence type="ECO:0000259" key="13">
    <source>
        <dbReference type="Pfam" id="PF01094"/>
    </source>
</evidence>
<dbReference type="Gene3D" id="3.40.50.2300">
    <property type="match status" value="2"/>
</dbReference>
<dbReference type="InterPro" id="IPR028082">
    <property type="entry name" value="Peripla_BP_I"/>
</dbReference>
<evidence type="ECO:0000256" key="6">
    <source>
        <dbReference type="ARBA" id="ARBA00022729"/>
    </source>
</evidence>
<dbReference type="AlphaFoldDB" id="A0AAV7KMG5"/>
<evidence type="ECO:0000256" key="1">
    <source>
        <dbReference type="ARBA" id="ARBA00001968"/>
    </source>
</evidence>
<dbReference type="PRINTS" id="PR00248">
    <property type="entry name" value="GPCRMGR"/>
</dbReference>
<evidence type="ECO:0000256" key="9">
    <source>
        <dbReference type="ARBA" id="ARBA00023136"/>
    </source>
</evidence>
<dbReference type="Pfam" id="PF13359">
    <property type="entry name" value="DDE_Tnp_4"/>
    <property type="match status" value="1"/>
</dbReference>
<comment type="subcellular location">
    <subcellularLocation>
        <location evidence="2">Cell membrane</location>
        <topology evidence="2">Multi-pass membrane protein</topology>
    </subcellularLocation>
</comment>
<keyword evidence="12" id="KW-0807">Transducer</keyword>
<keyword evidence="5" id="KW-0479">Metal-binding</keyword>
<evidence type="ECO:0000259" key="14">
    <source>
        <dbReference type="Pfam" id="PF13359"/>
    </source>
</evidence>
<dbReference type="Proteomes" id="UP001066276">
    <property type="component" value="Chromosome 12"/>
</dbReference>
<comment type="caution">
    <text evidence="15">The sequence shown here is derived from an EMBL/GenBank/DDBJ whole genome shotgun (WGS) entry which is preliminary data.</text>
</comment>
<evidence type="ECO:0000256" key="2">
    <source>
        <dbReference type="ARBA" id="ARBA00004651"/>
    </source>
</evidence>
<dbReference type="GO" id="GO:0005886">
    <property type="term" value="C:plasma membrane"/>
    <property type="evidence" value="ECO:0007669"/>
    <property type="project" value="UniProtKB-SubCell"/>
</dbReference>
<keyword evidence="16" id="KW-1185">Reference proteome</keyword>
<accession>A0AAV7KMG5</accession>
<dbReference type="InterPro" id="IPR000337">
    <property type="entry name" value="GPCR_3"/>
</dbReference>
<keyword evidence="9" id="KW-0472">Membrane</keyword>
<keyword evidence="4" id="KW-0812">Transmembrane</keyword>
<comment type="cofactor">
    <cofactor evidence="1">
        <name>a divalent metal cation</name>
        <dbReference type="ChEBI" id="CHEBI:60240"/>
    </cofactor>
</comment>
<evidence type="ECO:0000313" key="15">
    <source>
        <dbReference type="EMBL" id="KAJ1080366.1"/>
    </source>
</evidence>
<evidence type="ECO:0000256" key="8">
    <source>
        <dbReference type="ARBA" id="ARBA00023040"/>
    </source>
</evidence>
<dbReference type="Pfam" id="PF01094">
    <property type="entry name" value="ANF_receptor"/>
    <property type="match status" value="1"/>
</dbReference>
<evidence type="ECO:0000256" key="4">
    <source>
        <dbReference type="ARBA" id="ARBA00022692"/>
    </source>
</evidence>